<evidence type="ECO:0000256" key="2">
    <source>
        <dbReference type="ARBA" id="ARBA00012438"/>
    </source>
</evidence>
<dbReference type="Pfam" id="PF07730">
    <property type="entry name" value="HisKA_3"/>
    <property type="match status" value="1"/>
</dbReference>
<evidence type="ECO:0000259" key="11">
    <source>
        <dbReference type="Pfam" id="PF02518"/>
    </source>
</evidence>
<feature type="compositionally biased region" description="Acidic residues" evidence="9">
    <location>
        <begin position="243"/>
        <end position="253"/>
    </location>
</feature>
<feature type="transmembrane region" description="Helical" evidence="10">
    <location>
        <begin position="104"/>
        <end position="123"/>
    </location>
</feature>
<feature type="domain" description="Histidine kinase/HSP90-like ATPase" evidence="11">
    <location>
        <begin position="304"/>
        <end position="400"/>
    </location>
</feature>
<keyword evidence="10" id="KW-0472">Membrane</keyword>
<feature type="domain" description="Signal transduction histidine kinase subgroup 3 dimerisation and phosphoacceptor" evidence="12">
    <location>
        <begin position="174"/>
        <end position="236"/>
    </location>
</feature>
<dbReference type="GO" id="GO:0000155">
    <property type="term" value="F:phosphorelay sensor kinase activity"/>
    <property type="evidence" value="ECO:0007669"/>
    <property type="project" value="InterPro"/>
</dbReference>
<dbReference type="InterPro" id="IPR003594">
    <property type="entry name" value="HATPase_dom"/>
</dbReference>
<feature type="region of interest" description="Disordered" evidence="9">
    <location>
        <begin position="233"/>
        <end position="259"/>
    </location>
</feature>
<accession>A0A2K8PGA0</accession>
<dbReference type="AlphaFoldDB" id="A0A2K8PGA0"/>
<name>A0A2K8PGA0_STRLA</name>
<dbReference type="PANTHER" id="PTHR24421:SF10">
    <property type="entry name" value="NITRATE_NITRITE SENSOR PROTEIN NARQ"/>
    <property type="match status" value="1"/>
</dbReference>
<dbReference type="Pfam" id="PF02518">
    <property type="entry name" value="HATPase_c"/>
    <property type="match status" value="1"/>
</dbReference>
<evidence type="ECO:0000256" key="7">
    <source>
        <dbReference type="ARBA" id="ARBA00022840"/>
    </source>
</evidence>
<dbReference type="SUPFAM" id="SSF55874">
    <property type="entry name" value="ATPase domain of HSP90 chaperone/DNA topoisomerase II/histidine kinase"/>
    <property type="match status" value="1"/>
</dbReference>
<evidence type="ECO:0000256" key="4">
    <source>
        <dbReference type="ARBA" id="ARBA00022679"/>
    </source>
</evidence>
<dbReference type="InterPro" id="IPR011712">
    <property type="entry name" value="Sig_transdc_His_kin_sub3_dim/P"/>
</dbReference>
<evidence type="ECO:0000313" key="13">
    <source>
        <dbReference type="EMBL" id="ATZ25761.1"/>
    </source>
</evidence>
<dbReference type="EC" id="2.7.13.3" evidence="2"/>
<dbReference type="InterPro" id="IPR050482">
    <property type="entry name" value="Sensor_HK_TwoCompSys"/>
</dbReference>
<keyword evidence="8" id="KW-0902">Two-component regulatory system</keyword>
<feature type="transmembrane region" description="Helical" evidence="10">
    <location>
        <begin position="129"/>
        <end position="151"/>
    </location>
</feature>
<dbReference type="GO" id="GO:0016020">
    <property type="term" value="C:membrane"/>
    <property type="evidence" value="ECO:0007669"/>
    <property type="project" value="InterPro"/>
</dbReference>
<comment type="catalytic activity">
    <reaction evidence="1">
        <text>ATP + protein L-histidine = ADP + protein N-phospho-L-histidine.</text>
        <dbReference type="EC" id="2.7.13.3"/>
    </reaction>
</comment>
<keyword evidence="10" id="KW-1133">Transmembrane helix</keyword>
<dbReference type="InterPro" id="IPR036890">
    <property type="entry name" value="HATPase_C_sf"/>
</dbReference>
<dbReference type="GO" id="GO:0005524">
    <property type="term" value="F:ATP binding"/>
    <property type="evidence" value="ECO:0007669"/>
    <property type="project" value="UniProtKB-KW"/>
</dbReference>
<dbReference type="OrthoDB" id="227596at2"/>
<keyword evidence="14" id="KW-1185">Reference proteome</keyword>
<evidence type="ECO:0000256" key="8">
    <source>
        <dbReference type="ARBA" id="ARBA00023012"/>
    </source>
</evidence>
<keyword evidence="3" id="KW-0597">Phosphoprotein</keyword>
<organism evidence="13 14">
    <name type="scientific">Streptomyces lavendulae subsp. lavendulae</name>
    <dbReference type="NCBI Taxonomy" id="58340"/>
    <lineage>
        <taxon>Bacteria</taxon>
        <taxon>Bacillati</taxon>
        <taxon>Actinomycetota</taxon>
        <taxon>Actinomycetes</taxon>
        <taxon>Kitasatosporales</taxon>
        <taxon>Streptomycetaceae</taxon>
        <taxon>Streptomyces</taxon>
    </lineage>
</organism>
<evidence type="ECO:0000256" key="9">
    <source>
        <dbReference type="SAM" id="MobiDB-lite"/>
    </source>
</evidence>
<reference evidence="13 14" key="1">
    <citation type="submission" date="2017-11" db="EMBL/GenBank/DDBJ databases">
        <title>Complete genome sequence of Streptomyces lavendulae subsp. lavendulae CCM 3239 (formerly 'Streptomyces aureofaciens CCM 3239'), the producer of the angucycline-type antibiotic auricin.</title>
        <authorList>
            <person name="Busche T."/>
            <person name="Novakova R."/>
            <person name="Al'Dilaimi A."/>
            <person name="Homerova D."/>
            <person name="Feckova L."/>
            <person name="Rezuchova B."/>
            <person name="Mingyar E."/>
            <person name="Csolleiova D."/>
            <person name="Bekeova C."/>
            <person name="Winkler A."/>
            <person name="Sevcikova B."/>
            <person name="Kalinowski J."/>
            <person name="Kormanec J."/>
            <person name="Ruckert C."/>
        </authorList>
    </citation>
    <scope>NUCLEOTIDE SEQUENCE [LARGE SCALE GENOMIC DNA]</scope>
    <source>
        <strain evidence="13 14">CCM 3239</strain>
    </source>
</reference>
<keyword evidence="5" id="KW-0547">Nucleotide-binding</keyword>
<protein>
    <recommendedName>
        <fullName evidence="2">histidine kinase</fullName>
        <ecNumber evidence="2">2.7.13.3</ecNumber>
    </recommendedName>
</protein>
<evidence type="ECO:0000256" key="1">
    <source>
        <dbReference type="ARBA" id="ARBA00000085"/>
    </source>
</evidence>
<evidence type="ECO:0000313" key="14">
    <source>
        <dbReference type="Proteomes" id="UP000231791"/>
    </source>
</evidence>
<gene>
    <name evidence="13" type="ORF">SLAV_19685</name>
</gene>
<feature type="transmembrane region" description="Helical" evidence="10">
    <location>
        <begin position="79"/>
        <end position="97"/>
    </location>
</feature>
<dbReference type="Gene3D" id="1.20.5.1930">
    <property type="match status" value="1"/>
</dbReference>
<dbReference type="EMBL" id="CP024985">
    <property type="protein sequence ID" value="ATZ25761.1"/>
    <property type="molecule type" value="Genomic_DNA"/>
</dbReference>
<dbReference type="RefSeq" id="WP_051840218.1">
    <property type="nucleotide sequence ID" value="NZ_CP024985.1"/>
</dbReference>
<keyword evidence="7" id="KW-0067">ATP-binding</keyword>
<dbReference type="KEGG" id="slx:SLAV_19685"/>
<proteinExistence type="predicted"/>
<sequence length="408" mass="42090">MKTRDRAVVAAVTVACCVAAVFLGVRPVPSLAAVAVALAAFGCRPRSHEWTGAATGAAGLLLLVATFAWPGRGTTEGSVWHLVAVGAVLLLLTAAVRRSPRRRLLAGGGLGAAAVAVWTVPLVPDSSFFEYLGVIAFWSVPIAGAVVVGGYPRLMEDRRRQAVLAARRAQQLELAHDLHDFVAHDVSGIVVQAQAARFVAQHDPAAAIQALERIERAGLAALASIDRTVRMLRTSDRNTDGTDGTDGDGDGGDGGDPTVARTVLPGTGELAEVVERFGETGDVRARLDLAPGVTEALSREGAATVHRVVVEALTNVRRHAPGAAGVRVVLSTDGTNVEVSVTDDGGRGRSAHLPGLPRLERGTGGGGGLLALAERVRAFGGTFASGPYRDGWRVTAVLPATGPHATAS</sequence>
<dbReference type="Gene3D" id="3.30.565.10">
    <property type="entry name" value="Histidine kinase-like ATPase, C-terminal domain"/>
    <property type="match status" value="1"/>
</dbReference>
<dbReference type="GeneID" id="49384973"/>
<evidence type="ECO:0000256" key="10">
    <source>
        <dbReference type="SAM" id="Phobius"/>
    </source>
</evidence>
<dbReference type="GO" id="GO:0046983">
    <property type="term" value="F:protein dimerization activity"/>
    <property type="evidence" value="ECO:0007669"/>
    <property type="project" value="InterPro"/>
</dbReference>
<dbReference type="PANTHER" id="PTHR24421">
    <property type="entry name" value="NITRATE/NITRITE SENSOR PROTEIN NARX-RELATED"/>
    <property type="match status" value="1"/>
</dbReference>
<dbReference type="Proteomes" id="UP000231791">
    <property type="component" value="Chromosome"/>
</dbReference>
<keyword evidence="10" id="KW-0812">Transmembrane</keyword>
<evidence type="ECO:0000256" key="6">
    <source>
        <dbReference type="ARBA" id="ARBA00022777"/>
    </source>
</evidence>
<keyword evidence="4" id="KW-0808">Transferase</keyword>
<evidence type="ECO:0000259" key="12">
    <source>
        <dbReference type="Pfam" id="PF07730"/>
    </source>
</evidence>
<keyword evidence="6 13" id="KW-0418">Kinase</keyword>
<evidence type="ECO:0000256" key="5">
    <source>
        <dbReference type="ARBA" id="ARBA00022741"/>
    </source>
</evidence>
<evidence type="ECO:0000256" key="3">
    <source>
        <dbReference type="ARBA" id="ARBA00022553"/>
    </source>
</evidence>